<dbReference type="EMBL" id="BMAU01021272">
    <property type="protein sequence ID" value="GFY07273.1"/>
    <property type="molecule type" value="Genomic_DNA"/>
</dbReference>
<name>A0A8X6S9G6_TRICX</name>
<keyword evidence="2" id="KW-1185">Reference proteome</keyword>
<reference evidence="1" key="1">
    <citation type="submission" date="2020-08" db="EMBL/GenBank/DDBJ databases">
        <title>Multicomponent nature underlies the extraordinary mechanical properties of spider dragline silk.</title>
        <authorList>
            <person name="Kono N."/>
            <person name="Nakamura H."/>
            <person name="Mori M."/>
            <person name="Yoshida Y."/>
            <person name="Ohtoshi R."/>
            <person name="Malay A.D."/>
            <person name="Moran D.A.P."/>
            <person name="Tomita M."/>
            <person name="Numata K."/>
            <person name="Arakawa K."/>
        </authorList>
    </citation>
    <scope>NUCLEOTIDE SEQUENCE</scope>
</reference>
<dbReference type="AlphaFoldDB" id="A0A8X6S9G6"/>
<gene>
    <name evidence="1" type="ORF">TNCV_5084601</name>
</gene>
<evidence type="ECO:0000313" key="2">
    <source>
        <dbReference type="Proteomes" id="UP000887159"/>
    </source>
</evidence>
<organism evidence="1 2">
    <name type="scientific">Trichonephila clavipes</name>
    <name type="common">Golden silk orbweaver</name>
    <name type="synonym">Nephila clavipes</name>
    <dbReference type="NCBI Taxonomy" id="2585209"/>
    <lineage>
        <taxon>Eukaryota</taxon>
        <taxon>Metazoa</taxon>
        <taxon>Ecdysozoa</taxon>
        <taxon>Arthropoda</taxon>
        <taxon>Chelicerata</taxon>
        <taxon>Arachnida</taxon>
        <taxon>Araneae</taxon>
        <taxon>Araneomorphae</taxon>
        <taxon>Entelegynae</taxon>
        <taxon>Araneoidea</taxon>
        <taxon>Nephilidae</taxon>
        <taxon>Trichonephila</taxon>
    </lineage>
</organism>
<sequence length="92" mass="10412">MLNHTQQGYHKTASTTLSPFSGLLDSPQIIANRAYLGSLGRQAEQPTSFVELEAQQQKLWNEMSQDNIRNLYALMLARIAMRIRARGVPTEH</sequence>
<comment type="caution">
    <text evidence="1">The sequence shown here is derived from an EMBL/GenBank/DDBJ whole genome shotgun (WGS) entry which is preliminary data.</text>
</comment>
<accession>A0A8X6S9G6</accession>
<evidence type="ECO:0000313" key="1">
    <source>
        <dbReference type="EMBL" id="GFY07273.1"/>
    </source>
</evidence>
<protein>
    <submittedName>
        <fullName evidence="1">Uncharacterized protein</fullName>
    </submittedName>
</protein>
<proteinExistence type="predicted"/>
<dbReference type="Proteomes" id="UP000887159">
    <property type="component" value="Unassembled WGS sequence"/>
</dbReference>